<keyword evidence="3 4" id="KW-0472">Membrane</keyword>
<dbReference type="InterPro" id="IPR020846">
    <property type="entry name" value="MFS_dom"/>
</dbReference>
<evidence type="ECO:0000256" key="1">
    <source>
        <dbReference type="ARBA" id="ARBA00022692"/>
    </source>
</evidence>
<name>A0ABY7HSZ6_9GAMM</name>
<feature type="transmembrane region" description="Helical" evidence="4">
    <location>
        <begin position="315"/>
        <end position="339"/>
    </location>
</feature>
<feature type="transmembrane region" description="Helical" evidence="4">
    <location>
        <begin position="227"/>
        <end position="248"/>
    </location>
</feature>
<protein>
    <submittedName>
        <fullName evidence="6">MFS transporter</fullName>
    </submittedName>
</protein>
<evidence type="ECO:0000313" key="6">
    <source>
        <dbReference type="EMBL" id="WAT02527.1"/>
    </source>
</evidence>
<dbReference type="SUPFAM" id="SSF103473">
    <property type="entry name" value="MFS general substrate transporter"/>
    <property type="match status" value="1"/>
</dbReference>
<organism evidence="6 7">
    <name type="scientific">Rouxiella chamberiensis</name>
    <dbReference type="NCBI Taxonomy" id="1513468"/>
    <lineage>
        <taxon>Bacteria</taxon>
        <taxon>Pseudomonadati</taxon>
        <taxon>Pseudomonadota</taxon>
        <taxon>Gammaproteobacteria</taxon>
        <taxon>Enterobacterales</taxon>
        <taxon>Yersiniaceae</taxon>
        <taxon>Rouxiella</taxon>
    </lineage>
</organism>
<keyword evidence="2 4" id="KW-1133">Transmembrane helix</keyword>
<dbReference type="RefSeq" id="WP_045047676.1">
    <property type="nucleotide sequence ID" value="NZ_CP114058.1"/>
</dbReference>
<evidence type="ECO:0000259" key="5">
    <source>
        <dbReference type="PROSITE" id="PS50850"/>
    </source>
</evidence>
<evidence type="ECO:0000256" key="3">
    <source>
        <dbReference type="ARBA" id="ARBA00023136"/>
    </source>
</evidence>
<evidence type="ECO:0000256" key="4">
    <source>
        <dbReference type="SAM" id="Phobius"/>
    </source>
</evidence>
<dbReference type="CDD" id="cd17324">
    <property type="entry name" value="MFS_NepI_like"/>
    <property type="match status" value="1"/>
</dbReference>
<keyword evidence="1 4" id="KW-0812">Transmembrane</keyword>
<feature type="transmembrane region" description="Helical" evidence="4">
    <location>
        <begin position="149"/>
        <end position="171"/>
    </location>
</feature>
<dbReference type="PANTHER" id="PTHR42910:SF1">
    <property type="entry name" value="MAJOR FACILITATOR SUPERFAMILY (MFS) PROFILE DOMAIN-CONTAINING PROTEIN"/>
    <property type="match status" value="1"/>
</dbReference>
<keyword evidence="7" id="KW-1185">Reference proteome</keyword>
<feature type="transmembrane region" description="Helical" evidence="4">
    <location>
        <begin position="351"/>
        <end position="370"/>
    </location>
</feature>
<evidence type="ECO:0000256" key="2">
    <source>
        <dbReference type="ARBA" id="ARBA00022989"/>
    </source>
</evidence>
<feature type="transmembrane region" description="Helical" evidence="4">
    <location>
        <begin position="177"/>
        <end position="195"/>
    </location>
</feature>
<feature type="transmembrane region" description="Helical" evidence="4">
    <location>
        <begin position="254"/>
        <end position="275"/>
    </location>
</feature>
<sequence length="403" mass="41766">MSELSNTQNITAADEPALPGKMIFTLAAGAGLSVASIYYSQPMLSIMGPQLNASLPETGMVPTLTQIGYALGILLLVPLGDRFDRRNIILLKSLLLTLALLMCGFAPGIHSLLLTSLLIGAAATLAQDIVPASAALAPLAQRGKTVGTVMTGLLVGILLSRVVSGVVAEYFGWRAMYQLAALSVALIGLALWRVLPKFTPGSELSYPALLLSMRQLWLRYKTLRRAALSQGLLSVGFSAFWSTLAIMLSETYHLGSGIAGAFGLAGAAGALAAPLAGKLADKQGPGVVTQLGSGLVMLSFAAMFALPFLSPHAQLVLIVLSAVGFDLGVQATLVSHQTLVYGLDPAARGRLNALLFTVVFIGMAVGSALGSKALELAGWQGVVALATLAGAGSLLVRIFSRKL</sequence>
<dbReference type="EMBL" id="CP114058">
    <property type="protein sequence ID" value="WAT02527.1"/>
    <property type="molecule type" value="Genomic_DNA"/>
</dbReference>
<accession>A0ABY7HSZ6</accession>
<dbReference type="Proteomes" id="UP001164712">
    <property type="component" value="Chromosome"/>
</dbReference>
<feature type="transmembrane region" description="Helical" evidence="4">
    <location>
        <begin position="287"/>
        <end position="309"/>
    </location>
</feature>
<gene>
    <name evidence="6" type="ORF">O1V66_08145</name>
</gene>
<evidence type="ECO:0000313" key="7">
    <source>
        <dbReference type="Proteomes" id="UP001164712"/>
    </source>
</evidence>
<dbReference type="Gene3D" id="1.20.1250.20">
    <property type="entry name" value="MFS general substrate transporter like domains"/>
    <property type="match status" value="2"/>
</dbReference>
<feature type="domain" description="Major facilitator superfamily (MFS) profile" evidence="5">
    <location>
        <begin position="22"/>
        <end position="403"/>
    </location>
</feature>
<feature type="transmembrane region" description="Helical" evidence="4">
    <location>
        <begin position="59"/>
        <end position="77"/>
    </location>
</feature>
<dbReference type="Pfam" id="PF07690">
    <property type="entry name" value="MFS_1"/>
    <property type="match status" value="1"/>
</dbReference>
<feature type="transmembrane region" description="Helical" evidence="4">
    <location>
        <begin position="376"/>
        <end position="399"/>
    </location>
</feature>
<feature type="transmembrane region" description="Helical" evidence="4">
    <location>
        <begin position="89"/>
        <end position="109"/>
    </location>
</feature>
<dbReference type="PANTHER" id="PTHR42910">
    <property type="entry name" value="TRANSPORTER SCO4007-RELATED"/>
    <property type="match status" value="1"/>
</dbReference>
<reference evidence="6" key="1">
    <citation type="submission" date="2022-12" db="EMBL/GenBank/DDBJ databases">
        <title>Complete genome sequence of an Australian strain of Rouxiella badensis DAR84756 and resolution of the R. badensis DSM100043 and R. chamberiensis DSM28324 genomes.</title>
        <authorList>
            <person name="Paul S."/>
            <person name="Anderson P.J."/>
            <person name="Maynard G."/>
            <person name="Dyall-Smith M."/>
            <person name="Kudinha T."/>
        </authorList>
    </citation>
    <scope>NUCLEOTIDE SEQUENCE</scope>
    <source>
        <strain evidence="6">DSM 28324</strain>
    </source>
</reference>
<dbReference type="InterPro" id="IPR011701">
    <property type="entry name" value="MFS"/>
</dbReference>
<dbReference type="PROSITE" id="PS50850">
    <property type="entry name" value="MFS"/>
    <property type="match status" value="1"/>
</dbReference>
<feature type="transmembrane region" description="Helical" evidence="4">
    <location>
        <begin position="21"/>
        <end position="39"/>
    </location>
</feature>
<dbReference type="InterPro" id="IPR036259">
    <property type="entry name" value="MFS_trans_sf"/>
</dbReference>
<proteinExistence type="predicted"/>